<dbReference type="GO" id="GO:0005634">
    <property type="term" value="C:nucleus"/>
    <property type="evidence" value="ECO:0007669"/>
    <property type="project" value="UniProtKB-SubCell"/>
</dbReference>
<evidence type="ECO:0000313" key="5">
    <source>
        <dbReference type="Proteomes" id="UP000777438"/>
    </source>
</evidence>
<evidence type="ECO:0000256" key="1">
    <source>
        <dbReference type="ARBA" id="ARBA00004123"/>
    </source>
</evidence>
<dbReference type="CDD" id="cd00067">
    <property type="entry name" value="GAL4"/>
    <property type="match status" value="1"/>
</dbReference>
<dbReference type="Pfam" id="PF11951">
    <property type="entry name" value="Fungal_trans_2"/>
    <property type="match status" value="1"/>
</dbReference>
<dbReference type="GO" id="GO:0008270">
    <property type="term" value="F:zinc ion binding"/>
    <property type="evidence" value="ECO:0007669"/>
    <property type="project" value="InterPro"/>
</dbReference>
<keyword evidence="5" id="KW-1185">Reference proteome</keyword>
<comment type="caution">
    <text evidence="4">The sequence shown here is derived from an EMBL/GenBank/DDBJ whole genome shotgun (WGS) entry which is preliminary data.</text>
</comment>
<evidence type="ECO:0000259" key="3">
    <source>
        <dbReference type="PROSITE" id="PS50048"/>
    </source>
</evidence>
<dbReference type="SMART" id="SM00066">
    <property type="entry name" value="GAL4"/>
    <property type="match status" value="1"/>
</dbReference>
<accession>A0A9P8W0P9</accession>
<comment type="subcellular location">
    <subcellularLocation>
        <location evidence="1">Nucleus</location>
    </subcellularLocation>
</comment>
<reference evidence="4 5" key="1">
    <citation type="journal article" date="2021" name="Nat. Commun.">
        <title>Genetic determinants of endophytism in the Arabidopsis root mycobiome.</title>
        <authorList>
            <person name="Mesny F."/>
            <person name="Miyauchi S."/>
            <person name="Thiergart T."/>
            <person name="Pickel B."/>
            <person name="Atanasova L."/>
            <person name="Karlsson M."/>
            <person name="Huettel B."/>
            <person name="Barry K.W."/>
            <person name="Haridas S."/>
            <person name="Chen C."/>
            <person name="Bauer D."/>
            <person name="Andreopoulos W."/>
            <person name="Pangilinan J."/>
            <person name="LaButti K."/>
            <person name="Riley R."/>
            <person name="Lipzen A."/>
            <person name="Clum A."/>
            <person name="Drula E."/>
            <person name="Henrissat B."/>
            <person name="Kohler A."/>
            <person name="Grigoriev I.V."/>
            <person name="Martin F.M."/>
            <person name="Hacquard S."/>
        </authorList>
    </citation>
    <scope>NUCLEOTIDE SEQUENCE [LARGE SCALE GENOMIC DNA]</scope>
    <source>
        <strain evidence="4 5">MPI-CAGE-CH-0241</strain>
    </source>
</reference>
<organism evidence="4 5">
    <name type="scientific">Thelonectria olida</name>
    <dbReference type="NCBI Taxonomy" id="1576542"/>
    <lineage>
        <taxon>Eukaryota</taxon>
        <taxon>Fungi</taxon>
        <taxon>Dikarya</taxon>
        <taxon>Ascomycota</taxon>
        <taxon>Pezizomycotina</taxon>
        <taxon>Sordariomycetes</taxon>
        <taxon>Hypocreomycetidae</taxon>
        <taxon>Hypocreales</taxon>
        <taxon>Nectriaceae</taxon>
        <taxon>Thelonectria</taxon>
    </lineage>
</organism>
<gene>
    <name evidence="4" type="ORF">B0T10DRAFT_518310</name>
</gene>
<dbReference type="Proteomes" id="UP000777438">
    <property type="component" value="Unassembled WGS sequence"/>
</dbReference>
<evidence type="ECO:0000313" key="4">
    <source>
        <dbReference type="EMBL" id="KAH6884234.1"/>
    </source>
</evidence>
<dbReference type="PROSITE" id="PS50048">
    <property type="entry name" value="ZN2_CY6_FUNGAL_2"/>
    <property type="match status" value="1"/>
</dbReference>
<dbReference type="Gene3D" id="4.10.240.10">
    <property type="entry name" value="Zn(2)-C6 fungal-type DNA-binding domain"/>
    <property type="match status" value="1"/>
</dbReference>
<dbReference type="SUPFAM" id="SSF57701">
    <property type="entry name" value="Zn2/Cys6 DNA-binding domain"/>
    <property type="match status" value="1"/>
</dbReference>
<feature type="domain" description="Zn(2)-C6 fungal-type" evidence="3">
    <location>
        <begin position="7"/>
        <end position="37"/>
    </location>
</feature>
<dbReference type="Pfam" id="PF00172">
    <property type="entry name" value="Zn_clus"/>
    <property type="match status" value="1"/>
</dbReference>
<dbReference type="GO" id="GO:0000981">
    <property type="term" value="F:DNA-binding transcription factor activity, RNA polymerase II-specific"/>
    <property type="evidence" value="ECO:0007669"/>
    <property type="project" value="InterPro"/>
</dbReference>
<dbReference type="OrthoDB" id="5089701at2759"/>
<proteinExistence type="predicted"/>
<dbReference type="PROSITE" id="PS00463">
    <property type="entry name" value="ZN2_CY6_FUNGAL_1"/>
    <property type="match status" value="1"/>
</dbReference>
<evidence type="ECO:0000256" key="2">
    <source>
        <dbReference type="ARBA" id="ARBA00023242"/>
    </source>
</evidence>
<sequence>MPRDNTACLTCRSRKVKCDRLSPSCSTCSKLNRQCVSPASSPEITWLASDIVGDGAHEDYLQNENQLRQHGAKGRQLLSDPERARHVAAVLSSIQNSSVEVLLAELDCRFEDSPSDDTITAGPFSLFQLSSASKLEETDVEAIEVQTVQSEESAGIMLDHFPMDDILDAATREPAFAESSLRFVPGAEELCDATSIGHDFFTPIGADALTAMSPMTALDELPLILPPCMPITYSFNVENLDFPTIRLLLDRYQHALVPYFSPARIQSKSPWETLHIPKVYETLGEFMVRGDAGNSKVSLLFAVLGASAFHLDILLPISETATLPWRAIGNNYRMQAKARLKVSLQSLSSGRKLEDYQDVLMALLSMVTLCVVSGDMEDAYAYLRDVEHLIALYDVDKTNTSPGVRMLHSTFLYLRTLQASVGIFGIQAREILVNGHLKRPSNVDSSMVLMDPNISLWSSLLREEERRNTSITLQALGKAPCHICGKNKSIFEQIYSLPEPLFKLISRVTALAQRMERRQASSSTKNPELLVAEANKLETDICDWQNDILDPEKGSFIPPCPSCVSEDRTREAQESKSQARVSLLYHFREAMHAALLIYFYRCVRNVDTHILQQFVDKTFDHLTRYGQFKRESNDPSSNLCWPGFIAGCEASNPETRSKISAWFSSETALTGIRMFEVAGQAVRQVWEARDLAKNRNLPWSKILMESSTLDRLVLS</sequence>
<dbReference type="InterPro" id="IPR036864">
    <property type="entry name" value="Zn2-C6_fun-type_DNA-bd_sf"/>
</dbReference>
<dbReference type="PANTHER" id="PTHR37534:SF46">
    <property type="entry name" value="ZN(II)2CYS6 TRANSCRIPTION FACTOR (EUROFUNG)"/>
    <property type="match status" value="1"/>
</dbReference>
<dbReference type="AlphaFoldDB" id="A0A9P8W0P9"/>
<dbReference type="EMBL" id="JAGPYM010000021">
    <property type="protein sequence ID" value="KAH6884234.1"/>
    <property type="molecule type" value="Genomic_DNA"/>
</dbReference>
<name>A0A9P8W0P9_9HYPO</name>
<dbReference type="InterPro" id="IPR001138">
    <property type="entry name" value="Zn2Cys6_DnaBD"/>
</dbReference>
<protein>
    <submittedName>
        <fullName evidence="4">Arginine metabolism regulation protein II</fullName>
    </submittedName>
</protein>
<dbReference type="PANTHER" id="PTHR37534">
    <property type="entry name" value="TRANSCRIPTIONAL ACTIVATOR PROTEIN UGA3"/>
    <property type="match status" value="1"/>
</dbReference>
<dbReference type="InterPro" id="IPR021858">
    <property type="entry name" value="Fun_TF"/>
</dbReference>
<keyword evidence="2" id="KW-0539">Nucleus</keyword>